<evidence type="ECO:0000313" key="3">
    <source>
        <dbReference type="Proteomes" id="UP000243250"/>
    </source>
</evidence>
<protein>
    <submittedName>
        <fullName evidence="2">Predicted RNA-binding protein, contains TRAM domain</fullName>
    </submittedName>
</protein>
<name>A0A1I6HVJ3_9EURY</name>
<dbReference type="RefSeq" id="WP_139229727.1">
    <property type="nucleotide sequence ID" value="NZ_FOYS01000004.1"/>
</dbReference>
<dbReference type="AlphaFoldDB" id="A0A1I6HVJ3"/>
<proteinExistence type="predicted"/>
<reference evidence="3" key="1">
    <citation type="submission" date="2016-10" db="EMBL/GenBank/DDBJ databases">
        <authorList>
            <person name="Varghese N."/>
            <person name="Submissions S."/>
        </authorList>
    </citation>
    <scope>NUCLEOTIDE SEQUENCE [LARGE SCALE GENOMIC DNA]</scope>
    <source>
        <strain evidence="3">CGMCC 1.8711</strain>
    </source>
</reference>
<sequence>MVAPYLAGLAAVVGAVKVAQKVRKRNSAGSQTSSSHSTDTKKAFITAVRDEGVVIGEKRYFSEGEASQTSYKVETRESNEIEDILKKEVIRAYERAEEEGAEMSVGDFTDDIEKSDSGEYGEETRFSAGASDSSITPDEPNNKVEESYMAHKDAQEREPPVELGGVYEILLEEETDHHSGRRDLRGTYQGFQIFVKDVPEDIAVDDVVNVKITSFSRKNTAAKAKIASR</sequence>
<evidence type="ECO:0000256" key="1">
    <source>
        <dbReference type="SAM" id="MobiDB-lite"/>
    </source>
</evidence>
<evidence type="ECO:0000313" key="2">
    <source>
        <dbReference type="EMBL" id="SFR58428.1"/>
    </source>
</evidence>
<keyword evidence="3" id="KW-1185">Reference proteome</keyword>
<dbReference type="OrthoDB" id="157176at2157"/>
<feature type="region of interest" description="Disordered" evidence="1">
    <location>
        <begin position="108"/>
        <end position="142"/>
    </location>
</feature>
<dbReference type="EMBL" id="FOYS01000004">
    <property type="protein sequence ID" value="SFR58428.1"/>
    <property type="molecule type" value="Genomic_DNA"/>
</dbReference>
<gene>
    <name evidence="2" type="ORF">SAMN04488124_2507</name>
</gene>
<organism evidence="2 3">
    <name type="scientific">Halogeometricum limi</name>
    <dbReference type="NCBI Taxonomy" id="555875"/>
    <lineage>
        <taxon>Archaea</taxon>
        <taxon>Methanobacteriati</taxon>
        <taxon>Methanobacteriota</taxon>
        <taxon>Stenosarchaea group</taxon>
        <taxon>Halobacteria</taxon>
        <taxon>Halobacteriales</taxon>
        <taxon>Haloferacaceae</taxon>
        <taxon>Halogeometricum</taxon>
    </lineage>
</organism>
<accession>A0A1I6HVJ3</accession>
<feature type="compositionally biased region" description="Basic and acidic residues" evidence="1">
    <location>
        <begin position="111"/>
        <end position="125"/>
    </location>
</feature>
<dbReference type="Proteomes" id="UP000243250">
    <property type="component" value="Unassembled WGS sequence"/>
</dbReference>